<evidence type="ECO:0000256" key="4">
    <source>
        <dbReference type="RuleBase" id="RU003513"/>
    </source>
</evidence>
<evidence type="ECO:0000313" key="6">
    <source>
        <dbReference type="EMBL" id="CUU58471.1"/>
    </source>
</evidence>
<proteinExistence type="inferred from homology"/>
<dbReference type="Gene3D" id="3.40.50.2000">
    <property type="entry name" value="Glycogen Phosphorylase B"/>
    <property type="match status" value="2"/>
</dbReference>
<dbReference type="Pfam" id="PF02350">
    <property type="entry name" value="Epimerase_2"/>
    <property type="match status" value="1"/>
</dbReference>
<accession>A0A0S4QS63</accession>
<name>A0A0S4QS63_9ACTN</name>
<sequence>MADRSTGHTVLLVYGTRPEAIKMAPVVHELRRTRSLRPVLAVTGQHRTMLDQVNNLFGLVPDYDLEILQHRQSLSGVTTRALGGLEAVMAEVRPDAVVVQGDTTTAFTGALAAFYQNVPVMHLEAGLRTDDPMSPFPEEINRRLTAQLAELHLAPTPSARANLLAEGIRPESVLVTGNTVIDALLHVAAAPPPDDPLLAEVRRLAGLDEPAEVGRRQIVLVTAHRRESWGEPLAQVGAALARLATERPELLVVLPVHRNPAVREAVLPPIAGLPNVLVADPVDYSAFTHLMAAATVIVTDSGGVQEEAPSLGKPVLVLRENTERPEGVRAGTTRLVGTDTERIVAAVGQLLDDPVAYAAMAEAVNPYGDGQAASRAVAAIEHRLCGTPAPDPFIPGARAINIPLRIPHQPTYSEVIAPGTSAVLAEQTAAGASARFKEAGA</sequence>
<evidence type="ECO:0000313" key="7">
    <source>
        <dbReference type="Proteomes" id="UP000198802"/>
    </source>
</evidence>
<dbReference type="InterPro" id="IPR003331">
    <property type="entry name" value="UDP_GlcNAc_Epimerase_2_dom"/>
</dbReference>
<dbReference type="NCBIfam" id="TIGR00236">
    <property type="entry name" value="wecB"/>
    <property type="match status" value="1"/>
</dbReference>
<dbReference type="RefSeq" id="WP_091281581.1">
    <property type="nucleotide sequence ID" value="NZ_FAOZ01000019.1"/>
</dbReference>
<dbReference type="Proteomes" id="UP000198802">
    <property type="component" value="Unassembled WGS sequence"/>
</dbReference>
<keyword evidence="1 4" id="KW-0413">Isomerase</keyword>
<comment type="similarity">
    <text evidence="2 4">Belongs to the UDP-N-acetylglucosamine 2-epimerase family.</text>
</comment>
<dbReference type="CDD" id="cd03786">
    <property type="entry name" value="GTB_UDP-GlcNAc_2-Epimerase"/>
    <property type="match status" value="1"/>
</dbReference>
<dbReference type="PANTHER" id="PTHR43174">
    <property type="entry name" value="UDP-N-ACETYLGLUCOSAMINE 2-EPIMERASE"/>
    <property type="match status" value="1"/>
</dbReference>
<gene>
    <name evidence="6" type="ORF">Ga0074812_119105</name>
</gene>
<evidence type="ECO:0000256" key="1">
    <source>
        <dbReference type="ARBA" id="ARBA00023235"/>
    </source>
</evidence>
<keyword evidence="7" id="KW-1185">Reference proteome</keyword>
<dbReference type="PANTHER" id="PTHR43174:SF2">
    <property type="entry name" value="UDP-N-ACETYLGLUCOSAMINE 2-EPIMERASE"/>
    <property type="match status" value="1"/>
</dbReference>
<feature type="domain" description="UDP-N-acetylglucosamine 2-epimerase" evidence="5">
    <location>
        <begin position="29"/>
        <end position="381"/>
    </location>
</feature>
<dbReference type="InterPro" id="IPR029767">
    <property type="entry name" value="WecB-like"/>
</dbReference>
<reference evidence="7" key="1">
    <citation type="submission" date="2015-11" db="EMBL/GenBank/DDBJ databases">
        <authorList>
            <person name="Varghese N."/>
        </authorList>
    </citation>
    <scope>NUCLEOTIDE SEQUENCE [LARGE SCALE GENOMIC DNA]</scope>
    <source>
        <strain evidence="7">DSM 45899</strain>
    </source>
</reference>
<protein>
    <recommendedName>
        <fullName evidence="3">UDP-N-acetylglucosamine 2-epimerase (non-hydrolyzing)</fullName>
        <ecNumber evidence="3">5.1.3.14</ecNumber>
    </recommendedName>
</protein>
<dbReference type="SUPFAM" id="SSF53756">
    <property type="entry name" value="UDP-Glycosyltransferase/glycogen phosphorylase"/>
    <property type="match status" value="1"/>
</dbReference>
<evidence type="ECO:0000256" key="2">
    <source>
        <dbReference type="ARBA" id="ARBA00038209"/>
    </source>
</evidence>
<dbReference type="EMBL" id="FAOZ01000019">
    <property type="protein sequence ID" value="CUU58471.1"/>
    <property type="molecule type" value="Genomic_DNA"/>
</dbReference>
<dbReference type="GO" id="GO:0008761">
    <property type="term" value="F:UDP-N-acetylglucosamine 2-epimerase activity"/>
    <property type="evidence" value="ECO:0007669"/>
    <property type="project" value="UniProtKB-EC"/>
</dbReference>
<evidence type="ECO:0000256" key="3">
    <source>
        <dbReference type="ARBA" id="ARBA00038858"/>
    </source>
</evidence>
<dbReference type="AlphaFoldDB" id="A0A0S4QS63"/>
<organism evidence="6 7">
    <name type="scientific">Parafrankia irregularis</name>
    <dbReference type="NCBI Taxonomy" id="795642"/>
    <lineage>
        <taxon>Bacteria</taxon>
        <taxon>Bacillati</taxon>
        <taxon>Actinomycetota</taxon>
        <taxon>Actinomycetes</taxon>
        <taxon>Frankiales</taxon>
        <taxon>Frankiaceae</taxon>
        <taxon>Parafrankia</taxon>
    </lineage>
</organism>
<dbReference type="EC" id="5.1.3.14" evidence="3"/>
<evidence type="ECO:0000259" key="5">
    <source>
        <dbReference type="Pfam" id="PF02350"/>
    </source>
</evidence>